<evidence type="ECO:0000256" key="2">
    <source>
        <dbReference type="ARBA" id="ARBA00004174"/>
    </source>
</evidence>
<comment type="cofactor">
    <cofactor evidence="1">
        <name>heme</name>
        <dbReference type="ChEBI" id="CHEBI:30413"/>
    </cofactor>
</comment>
<dbReference type="AlphaFoldDB" id="A0A7K6EQV9"/>
<protein>
    <submittedName>
        <fullName evidence="14">CP2G1 protein</fullName>
    </submittedName>
</protein>
<reference evidence="14 15" key="1">
    <citation type="submission" date="2019-09" db="EMBL/GenBank/DDBJ databases">
        <title>Bird 10,000 Genomes (B10K) Project - Family phase.</title>
        <authorList>
            <person name="Zhang G."/>
        </authorList>
    </citation>
    <scope>NUCLEOTIDE SEQUENCE [LARGE SCALE GENOMIC DNA]</scope>
    <source>
        <strain evidence="14">B10K-DU-029-50</strain>
        <tissue evidence="14">Heart</tissue>
    </source>
</reference>
<sequence>MAPVLVALLVLALSLSLLALLSRHRATSARLPPGPPALPLLGNLLQLSPFRTLQSLLKLSDRYGPVFTVWLGPRPVLVLRGTDAVREALVGQPEVFAGRGRMPTLDSTFKGHGLLFSDGERWRQLRHFSLMALRDFGMGRRSIETQIQEEAQELVQEFRKTQGMKFREFWGEPFDPTLLLDCAVSNIICSIIFGNRFGYKDPEFLELLHLMNESFQEISTGWAQLYNTAEPFLWFLPGPHRRIPRILGRMKSFVARRVQDNTRTLDPNRPRDFIDAFLIQMDQEKGNPNSEFTLENLELTAVNLFFAGTENVSSTLRFGFLYLMKHPHIAEKVFEEISQVVGSDRAPTIADRPQMPFTEATIHEIQRCSDLIPMNVPHRVTRDTKFRGFLIPKVREKPQ</sequence>
<dbReference type="PRINTS" id="PR00463">
    <property type="entry name" value="EP450I"/>
</dbReference>
<evidence type="ECO:0000256" key="5">
    <source>
        <dbReference type="ARBA" id="ARBA00022617"/>
    </source>
</evidence>
<keyword evidence="11" id="KW-0503">Monooxygenase</keyword>
<dbReference type="Pfam" id="PF00067">
    <property type="entry name" value="p450"/>
    <property type="match status" value="1"/>
</dbReference>
<evidence type="ECO:0000256" key="3">
    <source>
        <dbReference type="ARBA" id="ARBA00004406"/>
    </source>
</evidence>
<dbReference type="Gene3D" id="1.10.630.10">
    <property type="entry name" value="Cytochrome P450"/>
    <property type="match status" value="1"/>
</dbReference>
<dbReference type="GO" id="GO:0008392">
    <property type="term" value="F:arachidonate epoxygenase activity"/>
    <property type="evidence" value="ECO:0007669"/>
    <property type="project" value="TreeGrafter"/>
</dbReference>
<feature type="signal peptide" evidence="13">
    <location>
        <begin position="1"/>
        <end position="29"/>
    </location>
</feature>
<keyword evidence="6" id="KW-0479">Metal-binding</keyword>
<evidence type="ECO:0000313" key="14">
    <source>
        <dbReference type="EMBL" id="NWV41541.1"/>
    </source>
</evidence>
<dbReference type="FunFam" id="1.10.630.10:FF:000238">
    <property type="entry name" value="Cytochrome P450 2A6"/>
    <property type="match status" value="1"/>
</dbReference>
<evidence type="ECO:0000256" key="4">
    <source>
        <dbReference type="ARBA" id="ARBA00010617"/>
    </source>
</evidence>
<keyword evidence="12" id="KW-0472">Membrane</keyword>
<keyword evidence="8" id="KW-0492">Microsome</keyword>
<dbReference type="GO" id="GO:0019373">
    <property type="term" value="P:epoxygenase P450 pathway"/>
    <property type="evidence" value="ECO:0007669"/>
    <property type="project" value="TreeGrafter"/>
</dbReference>
<evidence type="ECO:0000256" key="9">
    <source>
        <dbReference type="ARBA" id="ARBA00023002"/>
    </source>
</evidence>
<name>A0A7K6EQV9_9PASS</name>
<evidence type="ECO:0000256" key="10">
    <source>
        <dbReference type="ARBA" id="ARBA00023004"/>
    </source>
</evidence>
<feature type="non-terminal residue" evidence="14">
    <location>
        <position position="399"/>
    </location>
</feature>
<keyword evidence="13" id="KW-0732">Signal</keyword>
<keyword evidence="9" id="KW-0560">Oxidoreductase</keyword>
<dbReference type="GO" id="GO:0016712">
    <property type="term" value="F:oxidoreductase activity, acting on paired donors, with incorporation or reduction of molecular oxygen, reduced flavin or flavoprotein as one donor, and incorporation of one atom of oxygen"/>
    <property type="evidence" value="ECO:0007669"/>
    <property type="project" value="TreeGrafter"/>
</dbReference>
<comment type="similarity">
    <text evidence="4">Belongs to the cytochrome P450 family.</text>
</comment>
<feature type="non-terminal residue" evidence="14">
    <location>
        <position position="1"/>
    </location>
</feature>
<comment type="caution">
    <text evidence="14">The sequence shown here is derived from an EMBL/GenBank/DDBJ whole genome shotgun (WGS) entry which is preliminary data.</text>
</comment>
<keyword evidence="10" id="KW-0408">Iron</keyword>
<dbReference type="InterPro" id="IPR002401">
    <property type="entry name" value="Cyt_P450_E_grp-I"/>
</dbReference>
<evidence type="ECO:0000256" key="8">
    <source>
        <dbReference type="ARBA" id="ARBA00022848"/>
    </source>
</evidence>
<dbReference type="GO" id="GO:0006805">
    <property type="term" value="P:xenobiotic metabolic process"/>
    <property type="evidence" value="ECO:0007669"/>
    <property type="project" value="TreeGrafter"/>
</dbReference>
<keyword evidence="15" id="KW-1185">Reference proteome</keyword>
<gene>
    <name evidence="14" type="primary">Cyp2g1</name>
    <name evidence="14" type="ORF">GRAPIC_R13076</name>
</gene>
<evidence type="ECO:0000256" key="1">
    <source>
        <dbReference type="ARBA" id="ARBA00001971"/>
    </source>
</evidence>
<accession>A0A7K6EQV9</accession>
<organism evidence="14 15">
    <name type="scientific">Grantiella picta</name>
    <dbReference type="NCBI Taxonomy" id="266360"/>
    <lineage>
        <taxon>Eukaryota</taxon>
        <taxon>Metazoa</taxon>
        <taxon>Chordata</taxon>
        <taxon>Craniata</taxon>
        <taxon>Vertebrata</taxon>
        <taxon>Euteleostomi</taxon>
        <taxon>Archelosauria</taxon>
        <taxon>Archosauria</taxon>
        <taxon>Dinosauria</taxon>
        <taxon>Saurischia</taxon>
        <taxon>Theropoda</taxon>
        <taxon>Coelurosauria</taxon>
        <taxon>Aves</taxon>
        <taxon>Neognathae</taxon>
        <taxon>Neoaves</taxon>
        <taxon>Telluraves</taxon>
        <taxon>Australaves</taxon>
        <taxon>Passeriformes</taxon>
        <taxon>Meliphagoidea</taxon>
        <taxon>Meliphagidae</taxon>
        <taxon>Grantiella</taxon>
    </lineage>
</organism>
<evidence type="ECO:0000256" key="13">
    <source>
        <dbReference type="SAM" id="SignalP"/>
    </source>
</evidence>
<dbReference type="GO" id="GO:0020037">
    <property type="term" value="F:heme binding"/>
    <property type="evidence" value="ECO:0007669"/>
    <property type="project" value="InterPro"/>
</dbReference>
<evidence type="ECO:0000256" key="11">
    <source>
        <dbReference type="ARBA" id="ARBA00023033"/>
    </source>
</evidence>
<dbReference type="PANTHER" id="PTHR24300">
    <property type="entry name" value="CYTOCHROME P450 508A4-RELATED"/>
    <property type="match status" value="1"/>
</dbReference>
<evidence type="ECO:0000256" key="7">
    <source>
        <dbReference type="ARBA" id="ARBA00022824"/>
    </source>
</evidence>
<dbReference type="InterPro" id="IPR050182">
    <property type="entry name" value="Cytochrome_P450_fam2"/>
</dbReference>
<evidence type="ECO:0000313" key="15">
    <source>
        <dbReference type="Proteomes" id="UP000575029"/>
    </source>
</evidence>
<dbReference type="InterPro" id="IPR001128">
    <property type="entry name" value="Cyt_P450"/>
</dbReference>
<evidence type="ECO:0000256" key="6">
    <source>
        <dbReference type="ARBA" id="ARBA00022723"/>
    </source>
</evidence>
<dbReference type="EMBL" id="VZRM01006940">
    <property type="protein sequence ID" value="NWV41541.1"/>
    <property type="molecule type" value="Genomic_DNA"/>
</dbReference>
<evidence type="ECO:0000256" key="12">
    <source>
        <dbReference type="ARBA" id="ARBA00023136"/>
    </source>
</evidence>
<dbReference type="GO" id="GO:0005506">
    <property type="term" value="F:iron ion binding"/>
    <property type="evidence" value="ECO:0007669"/>
    <property type="project" value="InterPro"/>
</dbReference>
<dbReference type="Proteomes" id="UP000575029">
    <property type="component" value="Unassembled WGS sequence"/>
</dbReference>
<dbReference type="SUPFAM" id="SSF48264">
    <property type="entry name" value="Cytochrome P450"/>
    <property type="match status" value="1"/>
</dbReference>
<dbReference type="GO" id="GO:0005789">
    <property type="term" value="C:endoplasmic reticulum membrane"/>
    <property type="evidence" value="ECO:0007669"/>
    <property type="project" value="UniProtKB-SubCell"/>
</dbReference>
<proteinExistence type="inferred from homology"/>
<keyword evidence="7" id="KW-0256">Endoplasmic reticulum</keyword>
<keyword evidence="5" id="KW-0349">Heme</keyword>
<dbReference type="InterPro" id="IPR036396">
    <property type="entry name" value="Cyt_P450_sf"/>
</dbReference>
<feature type="chain" id="PRO_5029809917" evidence="13">
    <location>
        <begin position="30"/>
        <end position="399"/>
    </location>
</feature>
<dbReference type="PANTHER" id="PTHR24300:SF424">
    <property type="entry name" value="CYTOCHROME P450"/>
    <property type="match status" value="1"/>
</dbReference>
<comment type="subcellular location">
    <subcellularLocation>
        <location evidence="3">Endoplasmic reticulum membrane</location>
        <topology evidence="3">Peripheral membrane protein</topology>
    </subcellularLocation>
    <subcellularLocation>
        <location evidence="2">Microsome membrane</location>
        <topology evidence="2">Peripheral membrane protein</topology>
    </subcellularLocation>
</comment>